<evidence type="ECO:0000313" key="2">
    <source>
        <dbReference type="WBParaSite" id="PS1159_v2.g21780.t1"/>
    </source>
</evidence>
<dbReference type="Proteomes" id="UP000887580">
    <property type="component" value="Unplaced"/>
</dbReference>
<dbReference type="WBParaSite" id="PS1159_v2.g21780.t1">
    <property type="protein sequence ID" value="PS1159_v2.g21780.t1"/>
    <property type="gene ID" value="PS1159_v2.g21780"/>
</dbReference>
<protein>
    <submittedName>
        <fullName evidence="2">Pre-mRNA processing factor 4 (PRP4)-like domain-containing protein</fullName>
    </submittedName>
</protein>
<proteinExistence type="predicted"/>
<evidence type="ECO:0000313" key="1">
    <source>
        <dbReference type="Proteomes" id="UP000887580"/>
    </source>
</evidence>
<sequence>MMLKKIDNLSDLINEMQIASGDIKEAYDKLNNRIGAFEEKFEQVLQHHSSRDRDNAAAAQNQRLGDMIDIKKVDNPAEKAILAEFDRQRKARTLTLPTDDFQLKFMLRKLNKPICLFGEDILDSRERLRRILSQLGEDDTVEPKKYQKEKSILQRGSPEKKAANITQKSSQPVLTAKPHVSTEDTVEPKKSSARQHESILSPELSFEEQAANISQKSSEFDINLEPDESLNDLANDSDSSENLSKLSLGKRSTAEAIKLKRAMQENWLIIDFNNLVGNEFFHFKNSRVISKASSNQTFVEPIEPKKSEFSFEEHAANISQESSESDIDVEPDVSSVADIVDEGSQDFFNE</sequence>
<reference evidence="2" key="1">
    <citation type="submission" date="2022-11" db="UniProtKB">
        <authorList>
            <consortium name="WormBaseParasite"/>
        </authorList>
    </citation>
    <scope>IDENTIFICATION</scope>
</reference>
<organism evidence="1 2">
    <name type="scientific">Panagrolaimus sp. PS1159</name>
    <dbReference type="NCBI Taxonomy" id="55785"/>
    <lineage>
        <taxon>Eukaryota</taxon>
        <taxon>Metazoa</taxon>
        <taxon>Ecdysozoa</taxon>
        <taxon>Nematoda</taxon>
        <taxon>Chromadorea</taxon>
        <taxon>Rhabditida</taxon>
        <taxon>Tylenchina</taxon>
        <taxon>Panagrolaimomorpha</taxon>
        <taxon>Panagrolaimoidea</taxon>
        <taxon>Panagrolaimidae</taxon>
        <taxon>Panagrolaimus</taxon>
    </lineage>
</organism>
<accession>A0AC35FZ39</accession>
<name>A0AC35FZ39_9BILA</name>